<dbReference type="InterPro" id="IPR006797">
    <property type="entry name" value="PRELI/MSF1_dom"/>
</dbReference>
<feature type="domain" description="RGS" evidence="7">
    <location>
        <begin position="895"/>
        <end position="1012"/>
    </location>
</feature>
<dbReference type="PANTHER" id="PTHR12770:SF31">
    <property type="entry name" value="RUS FAMILY MEMBER 1"/>
    <property type="match status" value="1"/>
</dbReference>
<dbReference type="EMBL" id="VIBQ01000084">
    <property type="protein sequence ID" value="KAB8670405.1"/>
    <property type="molecule type" value="Genomic_DNA"/>
</dbReference>
<accession>A0A5N6L673</accession>
<dbReference type="SMART" id="SM00315">
    <property type="entry name" value="RGS"/>
    <property type="match status" value="1"/>
</dbReference>
<comment type="caution">
    <text evidence="9">The sequence shown here is derived from an EMBL/GenBank/DDBJ whole genome shotgun (WGS) entry which is preliminary data.</text>
</comment>
<feature type="compositionally biased region" description="Low complexity" evidence="6">
    <location>
        <begin position="1530"/>
        <end position="1549"/>
    </location>
</feature>
<feature type="region of interest" description="Disordered" evidence="6">
    <location>
        <begin position="1526"/>
        <end position="1602"/>
    </location>
</feature>
<evidence type="ECO:0000256" key="6">
    <source>
        <dbReference type="SAM" id="MobiDB-lite"/>
    </source>
</evidence>
<feature type="compositionally biased region" description="Polar residues" evidence="6">
    <location>
        <begin position="822"/>
        <end position="831"/>
    </location>
</feature>
<dbReference type="InterPro" id="IPR006968">
    <property type="entry name" value="RUS_fam"/>
</dbReference>
<dbReference type="InterPro" id="IPR016137">
    <property type="entry name" value="RGS"/>
</dbReference>
<dbReference type="PANTHER" id="PTHR12770">
    <property type="entry name" value="RUS1 FAMILY PROTEIN C16ORF58"/>
    <property type="match status" value="1"/>
</dbReference>
<feature type="domain" description="PRELI/MSF1" evidence="8">
    <location>
        <begin position="1427"/>
        <end position="1689"/>
    </location>
</feature>
<dbReference type="PROSITE" id="PS50904">
    <property type="entry name" value="PRELI_MSF1"/>
    <property type="match status" value="1"/>
</dbReference>
<proteinExistence type="inferred from homology"/>
<keyword evidence="3" id="KW-0812">Transmembrane</keyword>
<feature type="region of interest" description="Disordered" evidence="6">
    <location>
        <begin position="1323"/>
        <end position="1348"/>
    </location>
</feature>
<evidence type="ECO:0000256" key="5">
    <source>
        <dbReference type="ARBA" id="ARBA00023136"/>
    </source>
</evidence>
<evidence type="ECO:0000313" key="9">
    <source>
        <dbReference type="EMBL" id="KAB8670405.1"/>
    </source>
</evidence>
<keyword evidence="5" id="KW-0472">Membrane</keyword>
<dbReference type="InterPro" id="IPR036305">
    <property type="entry name" value="RGS_sf"/>
</dbReference>
<keyword evidence="4" id="KW-1133">Transmembrane helix</keyword>
<evidence type="ECO:0000256" key="3">
    <source>
        <dbReference type="ARBA" id="ARBA00022692"/>
    </source>
</evidence>
<feature type="compositionally biased region" description="Polar residues" evidence="6">
    <location>
        <begin position="854"/>
        <end position="864"/>
    </location>
</feature>
<dbReference type="Pfam" id="PF04707">
    <property type="entry name" value="PRELI"/>
    <property type="match status" value="2"/>
</dbReference>
<evidence type="ECO:0000256" key="4">
    <source>
        <dbReference type="ARBA" id="ARBA00022989"/>
    </source>
</evidence>
<feature type="compositionally biased region" description="Polar residues" evidence="6">
    <location>
        <begin position="1558"/>
        <end position="1576"/>
    </location>
</feature>
<protein>
    <recommendedName>
        <fullName evidence="11">DUF647 domain-containing protein</fullName>
    </recommendedName>
</protein>
<feature type="region of interest" description="Disordered" evidence="6">
    <location>
        <begin position="1118"/>
        <end position="1193"/>
    </location>
</feature>
<dbReference type="OrthoDB" id="364779at2759"/>
<evidence type="ECO:0000259" key="7">
    <source>
        <dbReference type="PROSITE" id="PS50132"/>
    </source>
</evidence>
<reference evidence="9 10" key="1">
    <citation type="submission" date="2019-06" db="EMBL/GenBank/DDBJ databases">
        <title>A chromosomal-level reference genome of Carpinus fangiana (Coryloideae, Betulaceae).</title>
        <authorList>
            <person name="Yang X."/>
            <person name="Wang Z."/>
            <person name="Zhang L."/>
            <person name="Hao G."/>
            <person name="Liu J."/>
            <person name="Yang Y."/>
        </authorList>
    </citation>
    <scope>NUCLEOTIDE SEQUENCE [LARGE SCALE GENOMIC DNA]</scope>
    <source>
        <strain evidence="9">Cfa_2016G</strain>
        <tissue evidence="9">Leaf</tissue>
    </source>
</reference>
<feature type="region of interest" description="Disordered" evidence="6">
    <location>
        <begin position="1878"/>
        <end position="1944"/>
    </location>
</feature>
<dbReference type="InterPro" id="IPR044926">
    <property type="entry name" value="RGS_subdomain_2"/>
</dbReference>
<evidence type="ECO:0008006" key="11">
    <source>
        <dbReference type="Google" id="ProtNLM"/>
    </source>
</evidence>
<dbReference type="PROSITE" id="PS50132">
    <property type="entry name" value="RGS"/>
    <property type="match status" value="1"/>
</dbReference>
<dbReference type="GO" id="GO:0016020">
    <property type="term" value="C:membrane"/>
    <property type="evidence" value="ECO:0007669"/>
    <property type="project" value="UniProtKB-SubCell"/>
</dbReference>
<sequence>MSTFLRFEEIDEAGKLTSIYVESEQRTDKTDRRLDRVGPKEEKTLWQQLLDIFLPAGYPNSVTEDYMEYQIYDSLQAFASSIAGLIASRAVLEGVGVGDATASPTAALLLSIVQESMGRVATILFAHRLGTALEPECKMYRLAADVFNDAAMVLDCLSPAFPKPVRVLVLSLSSVLRALCGVAAGSAKASLSAHFARWGNLGELNAKDSSQETVISLLGMLAGSMVVSWVTTPLTTWGTLVLLLAIHLGTNHAAVRAVKLRTLNRQRCNILFSNLVETGKVLTPSQVSQRERVFEWDGVLRWTDDAYMGNCSLGVTLPAFVECLAESGRASYGVRYHHDVLSKVLSEFDEDAYIIWFDVPTRKACVVLMEDAQPLDQLRAWVNVLLIGHMVLGDHAHRDVFSAIQSARVQTARLFGQHMQGLRNAGWNLDATALETRSGTRLRISHRRSGDGSEERSGKGTGRNFLSYRARNAQPDGNGSVLNGARAPPFGWGDFRADHARVARTGPLLHVDIFLREYHCAAPMGTALRAGRAPCLWIITSVLAESAARRHPGRRGAWCKWLPGICNLVVRDCGVDRRIKHTAIGRLLLSCACAQQGPRGMCMRVPGTLTHTRHGQSKDGGGDQGGYDWEGGPGVHHLFPHFVAYHACPLSTFRANSCPHHCAFISPSTVRPTLLTLASRLRHFHSYISHRLCPLLRHAARAPVLCPTTRALPTARSRRTVISESRTLALVPAASHALALANDLPTTLAYCRLLSCWSSQGRSMPSQQSLTQRQEASCLPEECDDCRQILASQGQTTMRLFKHALARRSKSSQAVPKYRASKTPSTISIRSVESKDLPSPDDSDDMSSLTTSPGSRPQSSQGLDSTSRERPSPRRPTLKQIMANEAEAPWTLAAFTQYASQNMCLENIEFIQDAYKYRQEYLSKVEQVSAASEAATFSSADVDRLRLQWTTLIITYIVPSSPREVNIPGDVRIALASVPATGEPPAPDNLTQAIHKVYELIEGSILLPFFHDTRPQEQLVVPEQAGLEASGAKRRSSPVLDTASVTFAPNTVMRKTKTSPLNFHNLNRPNHNFPGKTASHGHAASSSSSISAVASNNSTHSTSYSSYTAFTDSIDDQGGVLSPTTLASPTNTNEHTSPPTTPPASEYELSQRRPSPRSKSGSSWQKSIGKLFGKNNNGTKKSHRGTRRFGTDDTLREYLNNDGNDNRRTDEGFCYCCTPHHERSGGVIEEGTLNPDSAIGLAPWPRNPSSFLRVMTVRKPDFTLLMQPGERGSNTRWCLGPGGTIAGPRNMNGATIHSFSVSTGIFLWSPFTVGKDSEPRECIETRGGHWPGAPGKRPRPGRRRSAGSLSFESFSRVETGQIVLHAIPITLPTSLLRPILHHNPSDLLQQLLHIKHSTVLLPTALILVAEVPLHLAEARATSDLHAMKIFSSTHDFAYDWNEVSTANWRKYSPWNKESSHVIAVDTLSRRVDPATGILRTERLITCKQSAPSWVRPFLGSAEVSHVYEVSYVRPPLVPASIPLPNSAAVSSPTSQTAIIPSSSSSSSSQPNRPRRRTIFSTPARTTQNDLSPPSQRATPLTSPTSLATPQTPAPAPPRAQAPSVTMISQNLTWSELLSVHETVVYRPALDNPTGSTRFEQTARITALCGGWARIRERIEAFTVERFGQNAERGRAGFEMVLEMSRKGNGTCGWGVSWIHWPRAGYQKAPHTSKIQITKPMIIDELVTHRGAALTANNLANGQHQADAHDGAAEANDGPRQPRLPRPAAQLDVAQRRQDIREGAGGRGADELEDGAEVAGQQGKGHGADDEAGGEDEVAVGVEGLAGEVVLGHDLAADEALEGQGGEHVEAEAEARDVDEDVVGGEVVEHVALRARAEDQEAGQCHGEAREHRNGSREVRHAREAVDRRTPQRAVDEERVVVADKGEGDDADGLEDAAIDEERAA</sequence>
<dbReference type="InterPro" id="IPR055412">
    <property type="entry name" value="UVB_sens_C"/>
</dbReference>
<feature type="region of interest" description="Disordered" evidence="6">
    <location>
        <begin position="812"/>
        <end position="876"/>
    </location>
</feature>
<dbReference type="Pfam" id="PF04884">
    <property type="entry name" value="UVB_sens_prot"/>
    <property type="match status" value="1"/>
</dbReference>
<organism evidence="9 10">
    <name type="scientific">Carpinus fangiana</name>
    <dbReference type="NCBI Taxonomy" id="176857"/>
    <lineage>
        <taxon>Eukaryota</taxon>
        <taxon>Viridiplantae</taxon>
        <taxon>Streptophyta</taxon>
        <taxon>Embryophyta</taxon>
        <taxon>Tracheophyta</taxon>
        <taxon>Spermatophyta</taxon>
        <taxon>Magnoliopsida</taxon>
        <taxon>eudicotyledons</taxon>
        <taxon>Gunneridae</taxon>
        <taxon>Pentapetalae</taxon>
        <taxon>rosids</taxon>
        <taxon>fabids</taxon>
        <taxon>Fagales</taxon>
        <taxon>Betulaceae</taxon>
        <taxon>Carpinus</taxon>
    </lineage>
</organism>
<gene>
    <name evidence="9" type="ORF">FH972_026318</name>
</gene>
<comment type="similarity">
    <text evidence="2">Belongs to the RUS1 family.</text>
</comment>
<evidence type="ECO:0000259" key="8">
    <source>
        <dbReference type="PROSITE" id="PS50904"/>
    </source>
</evidence>
<feature type="region of interest" description="Disordered" evidence="6">
    <location>
        <begin position="1742"/>
        <end position="1813"/>
    </location>
</feature>
<feature type="compositionally biased region" description="Polar residues" evidence="6">
    <location>
        <begin position="1122"/>
        <end position="1138"/>
    </location>
</feature>
<feature type="compositionally biased region" description="Basic and acidic residues" evidence="6">
    <location>
        <begin position="448"/>
        <end position="458"/>
    </location>
</feature>
<feature type="compositionally biased region" description="Low complexity" evidence="6">
    <location>
        <begin position="1577"/>
        <end position="1590"/>
    </location>
</feature>
<dbReference type="SUPFAM" id="SSF48097">
    <property type="entry name" value="Regulator of G-protein signaling, RGS"/>
    <property type="match status" value="1"/>
</dbReference>
<evidence type="ECO:0000256" key="2">
    <source>
        <dbReference type="ARBA" id="ARBA00007558"/>
    </source>
</evidence>
<dbReference type="InterPro" id="IPR054549">
    <property type="entry name" value="UVB_sens_RUS_dom"/>
</dbReference>
<dbReference type="Proteomes" id="UP000327013">
    <property type="component" value="Unassembled WGS sequence"/>
</dbReference>
<feature type="region of interest" description="Disordered" evidence="6">
    <location>
        <begin position="1056"/>
        <end position="1085"/>
    </location>
</feature>
<keyword evidence="10" id="KW-1185">Reference proteome</keyword>
<feature type="region of interest" description="Disordered" evidence="6">
    <location>
        <begin position="443"/>
        <end position="464"/>
    </location>
</feature>
<feature type="compositionally biased region" description="Basic and acidic residues" evidence="6">
    <location>
        <begin position="1773"/>
        <end position="1789"/>
    </location>
</feature>
<evidence type="ECO:0000256" key="1">
    <source>
        <dbReference type="ARBA" id="ARBA00004370"/>
    </source>
</evidence>
<dbReference type="Pfam" id="PF24160">
    <property type="entry name" value="UVB_sens_C"/>
    <property type="match status" value="1"/>
</dbReference>
<name>A0A5N6L673_9ROSI</name>
<dbReference type="Pfam" id="PF00615">
    <property type="entry name" value="RGS"/>
    <property type="match status" value="1"/>
</dbReference>
<feature type="compositionally biased region" description="Low complexity" evidence="6">
    <location>
        <begin position="1157"/>
        <end position="1167"/>
    </location>
</feature>
<comment type="subcellular location">
    <subcellularLocation>
        <location evidence="1">Membrane</location>
    </subcellularLocation>
</comment>
<feature type="compositionally biased region" description="Basic residues" evidence="6">
    <location>
        <begin position="1336"/>
        <end position="1345"/>
    </location>
</feature>
<feature type="compositionally biased region" description="Acidic residues" evidence="6">
    <location>
        <begin position="1928"/>
        <end position="1938"/>
    </location>
</feature>
<feature type="compositionally biased region" description="Polar residues" evidence="6">
    <location>
        <begin position="1058"/>
        <end position="1070"/>
    </location>
</feature>
<feature type="compositionally biased region" description="Basic and acidic residues" evidence="6">
    <location>
        <begin position="1886"/>
        <end position="1927"/>
    </location>
</feature>
<dbReference type="Gene3D" id="1.10.167.10">
    <property type="entry name" value="Regulator of G-protein Signalling 4, domain 2"/>
    <property type="match status" value="1"/>
</dbReference>
<evidence type="ECO:0000313" key="10">
    <source>
        <dbReference type="Proteomes" id="UP000327013"/>
    </source>
</evidence>